<dbReference type="CDD" id="cd00609">
    <property type="entry name" value="AAT_like"/>
    <property type="match status" value="1"/>
</dbReference>
<dbReference type="InterPro" id="IPR050881">
    <property type="entry name" value="LL-DAP_aminotransferase"/>
</dbReference>
<dbReference type="InterPro" id="IPR015421">
    <property type="entry name" value="PyrdxlP-dep_Trfase_major"/>
</dbReference>
<dbReference type="Pfam" id="PF00155">
    <property type="entry name" value="Aminotran_1_2"/>
    <property type="match status" value="1"/>
</dbReference>
<evidence type="ECO:0000313" key="6">
    <source>
        <dbReference type="Proteomes" id="UP000008387"/>
    </source>
</evidence>
<dbReference type="SUPFAM" id="SSF53383">
    <property type="entry name" value="PLP-dependent transferases"/>
    <property type="match status" value="1"/>
</dbReference>
<evidence type="ECO:0000313" key="5">
    <source>
        <dbReference type="EMBL" id="CCB80604.1"/>
    </source>
</evidence>
<dbReference type="HOGENOM" id="CLU_017584_4_5_7"/>
<feature type="domain" description="Aminotransferase class I/classII large" evidence="4">
    <location>
        <begin position="25"/>
        <end position="365"/>
    </location>
</feature>
<dbReference type="PANTHER" id="PTHR42832:SF3">
    <property type="entry name" value="L-GLUTAMINE--4-(METHYLSULFANYL)-2-OXOBUTANOATE AMINOTRANSFERASE"/>
    <property type="match status" value="1"/>
</dbReference>
<gene>
    <name evidence="5" type="ordered locus">HBZC1_16180</name>
</gene>
<evidence type="ECO:0000256" key="1">
    <source>
        <dbReference type="ARBA" id="ARBA00001933"/>
    </source>
</evidence>
<dbReference type="Proteomes" id="UP000008387">
    <property type="component" value="Chromosome"/>
</dbReference>
<sequence length="379" mass="42635">MENVMFVPYPFERLRALLKDLTPPHCLDLSIGEPQLPTPLSIQESLKAHTQELRFYPKNAGEAFLKQAQVDFIHRRFGVGLQASQLIPTFGSKEALFSLPIFYLHDKKHPKIAFCNPFYQVYLASAQVAKAQVIEMELNKDNHFTPMLDPKHKPHMVILNSPNNPTGRTLSLEELKEWVLKALNQNFLLVNDECYSNIYSTTPPPSILQACLEVGNTEFKNVLAINSISKVLSAPGLRSGYVAGDTQILQAYQVFRSYTGCAIPLPLQHASAIGWSDTHAQEQIRQIYARNLNLAQEILQVPIFPASFYVWLEVLEGQKFTRYLYSKGLKVLPGDFLGTLKSPHTKNFVRVALVYPPEVLEGALKTLKSALSTYQSCAC</sequence>
<evidence type="ECO:0000259" key="4">
    <source>
        <dbReference type="Pfam" id="PF00155"/>
    </source>
</evidence>
<dbReference type="AlphaFoldDB" id="F8KP94"/>
<dbReference type="EC" id="2.6.1.17" evidence="5"/>
<dbReference type="InterPro" id="IPR015422">
    <property type="entry name" value="PyrdxlP-dep_Trfase_small"/>
</dbReference>
<dbReference type="EMBL" id="FR871757">
    <property type="protein sequence ID" value="CCB80604.1"/>
    <property type="molecule type" value="Genomic_DNA"/>
</dbReference>
<proteinExistence type="predicted"/>
<dbReference type="Gene3D" id="3.40.640.10">
    <property type="entry name" value="Type I PLP-dependent aspartate aminotransferase-like (Major domain)"/>
    <property type="match status" value="1"/>
</dbReference>
<comment type="cofactor">
    <cofactor evidence="1">
        <name>pyridoxal 5'-phosphate</name>
        <dbReference type="ChEBI" id="CHEBI:597326"/>
    </cofactor>
</comment>
<keyword evidence="6" id="KW-1185">Reference proteome</keyword>
<evidence type="ECO:0000256" key="2">
    <source>
        <dbReference type="ARBA" id="ARBA00022576"/>
    </source>
</evidence>
<dbReference type="GO" id="GO:0009016">
    <property type="term" value="F:succinyldiaminopimelate transaminase activity"/>
    <property type="evidence" value="ECO:0007669"/>
    <property type="project" value="UniProtKB-EC"/>
</dbReference>
<dbReference type="Gene3D" id="3.90.1150.10">
    <property type="entry name" value="Aspartate Aminotransferase, domain 1"/>
    <property type="match status" value="1"/>
</dbReference>
<dbReference type="KEGG" id="hbi:HBZC1_16180"/>
<organism evidence="5 6">
    <name type="scientific">Helicobacter bizzozeronii (strain CIII-1)</name>
    <dbReference type="NCBI Taxonomy" id="1002804"/>
    <lineage>
        <taxon>Bacteria</taxon>
        <taxon>Pseudomonadati</taxon>
        <taxon>Campylobacterota</taxon>
        <taxon>Epsilonproteobacteria</taxon>
        <taxon>Campylobacterales</taxon>
        <taxon>Helicobacteraceae</taxon>
        <taxon>Helicobacter</taxon>
    </lineage>
</organism>
<accession>F8KP94</accession>
<reference evidence="5 6" key="1">
    <citation type="journal article" date="2011" name="J. Bacteriol.">
        <title>Genome sequence of Helicobacter bizzozeronii strain CIII-1, an isolate from human gastric mucosa.</title>
        <authorList>
            <person name="Schott T."/>
            <person name="Rossi M."/>
            <person name="Hanninen M.L."/>
        </authorList>
    </citation>
    <scope>NUCLEOTIDE SEQUENCE [LARGE SCALE GENOMIC DNA]</scope>
    <source>
        <strain evidence="5 6">CIII-1</strain>
    </source>
</reference>
<dbReference type="InterPro" id="IPR015424">
    <property type="entry name" value="PyrdxlP-dep_Trfase"/>
</dbReference>
<keyword evidence="3 5" id="KW-0808">Transferase</keyword>
<dbReference type="STRING" id="1002804.HBZC1_16180"/>
<dbReference type="NCBIfam" id="NF004494">
    <property type="entry name" value="PRK05839.1"/>
    <property type="match status" value="1"/>
</dbReference>
<dbReference type="eggNOG" id="COG0436">
    <property type="taxonomic scope" value="Bacteria"/>
</dbReference>
<name>F8KP94_HELBC</name>
<dbReference type="PANTHER" id="PTHR42832">
    <property type="entry name" value="AMINO ACID AMINOTRANSFERASE"/>
    <property type="match status" value="1"/>
</dbReference>
<protein>
    <submittedName>
        <fullName evidence="5">N-succinyl-L,L-diaminopimelate aminotransferase alternative</fullName>
        <ecNumber evidence="5">2.6.1.17</ecNumber>
    </submittedName>
</protein>
<keyword evidence="2 5" id="KW-0032">Aminotransferase</keyword>
<evidence type="ECO:0000256" key="3">
    <source>
        <dbReference type="ARBA" id="ARBA00022679"/>
    </source>
</evidence>
<dbReference type="InterPro" id="IPR004839">
    <property type="entry name" value="Aminotransferase_I/II_large"/>
</dbReference>
<dbReference type="GO" id="GO:0030170">
    <property type="term" value="F:pyridoxal phosphate binding"/>
    <property type="evidence" value="ECO:0007669"/>
    <property type="project" value="InterPro"/>
</dbReference>